<dbReference type="PANTHER" id="PTHR48055">
    <property type="entry name" value="LEUCINE-RICH REPEAT RECEPTOR PROTEIN KINASE EMS1"/>
    <property type="match status" value="1"/>
</dbReference>
<evidence type="ECO:0000256" key="8">
    <source>
        <dbReference type="ARBA" id="ARBA00048679"/>
    </source>
</evidence>
<evidence type="ECO:0000313" key="11">
    <source>
        <dbReference type="Proteomes" id="UP000826271"/>
    </source>
</evidence>
<dbReference type="AlphaFoldDB" id="A0AAV6X8F5"/>
<dbReference type="SUPFAM" id="SSF56112">
    <property type="entry name" value="Protein kinase-like (PK-like)"/>
    <property type="match status" value="1"/>
</dbReference>
<dbReference type="InterPro" id="IPR000719">
    <property type="entry name" value="Prot_kinase_dom"/>
</dbReference>
<gene>
    <name evidence="10" type="ORF">BUALT_Bualt07G0012800</name>
</gene>
<dbReference type="PROSITE" id="PS50011">
    <property type="entry name" value="PROTEIN_KINASE_DOM"/>
    <property type="match status" value="1"/>
</dbReference>
<reference evidence="10" key="1">
    <citation type="submission" date="2019-10" db="EMBL/GenBank/DDBJ databases">
        <authorList>
            <person name="Zhang R."/>
            <person name="Pan Y."/>
            <person name="Wang J."/>
            <person name="Ma R."/>
            <person name="Yu S."/>
        </authorList>
    </citation>
    <scope>NUCLEOTIDE SEQUENCE</scope>
    <source>
        <strain evidence="10">LA-IB0</strain>
        <tissue evidence="10">Leaf</tissue>
    </source>
</reference>
<keyword evidence="5" id="KW-0418">Kinase</keyword>
<comment type="caution">
    <text evidence="10">The sequence shown here is derived from an EMBL/GenBank/DDBJ whole genome shotgun (WGS) entry which is preliminary data.</text>
</comment>
<evidence type="ECO:0000256" key="2">
    <source>
        <dbReference type="ARBA" id="ARBA00022527"/>
    </source>
</evidence>
<protein>
    <recommendedName>
        <fullName evidence="1">non-specific serine/threonine protein kinase</fullName>
        <ecNumber evidence="1">2.7.11.1</ecNumber>
    </recommendedName>
</protein>
<dbReference type="GO" id="GO:0016020">
    <property type="term" value="C:membrane"/>
    <property type="evidence" value="ECO:0007669"/>
    <property type="project" value="TreeGrafter"/>
</dbReference>
<feature type="domain" description="Protein kinase" evidence="9">
    <location>
        <begin position="1"/>
        <end position="231"/>
    </location>
</feature>
<evidence type="ECO:0000256" key="4">
    <source>
        <dbReference type="ARBA" id="ARBA00022741"/>
    </source>
</evidence>
<sequence length="238" mass="27438">MGQIRHMNLLPLLAHLPRPDCHYLVYEYMKNGNLQDYLQQVTEGKRELDWRAWYKIALGIASGLEYLHMSHSPRIIHRDLTPANILLDDEMEARITEFGLAKVVPDAHTHVTTSNVAGTLGYIDPEYYQTFKITDKCDIYSFGVISLVKWMRNVMTSDDPKRAIDSRLLGNGYEEQMLFVLKVACFCTLENAKERPNSRDVRCMLSQIMVSQNADISVDHLVHAELCHERYLMSRTTS</sequence>
<comment type="catalytic activity">
    <reaction evidence="7">
        <text>L-threonyl-[protein] + ATP = O-phospho-L-threonyl-[protein] + ADP + H(+)</text>
        <dbReference type="Rhea" id="RHEA:46608"/>
        <dbReference type="Rhea" id="RHEA-COMP:11060"/>
        <dbReference type="Rhea" id="RHEA-COMP:11605"/>
        <dbReference type="ChEBI" id="CHEBI:15378"/>
        <dbReference type="ChEBI" id="CHEBI:30013"/>
        <dbReference type="ChEBI" id="CHEBI:30616"/>
        <dbReference type="ChEBI" id="CHEBI:61977"/>
        <dbReference type="ChEBI" id="CHEBI:456216"/>
        <dbReference type="EC" id="2.7.11.1"/>
    </reaction>
</comment>
<keyword evidence="6" id="KW-0067">ATP-binding</keyword>
<dbReference type="PANTHER" id="PTHR48055:SF22">
    <property type="entry name" value="LEUCINE-RICH REPEAT RECEPTOR-LIKE SERINE_THREONINE_TYROSINE-PROTEIN KINASE SOBIR1"/>
    <property type="match status" value="1"/>
</dbReference>
<keyword evidence="3" id="KW-0808">Transferase</keyword>
<dbReference type="InterPro" id="IPR011009">
    <property type="entry name" value="Kinase-like_dom_sf"/>
</dbReference>
<evidence type="ECO:0000256" key="5">
    <source>
        <dbReference type="ARBA" id="ARBA00022777"/>
    </source>
</evidence>
<keyword evidence="11" id="KW-1185">Reference proteome</keyword>
<keyword evidence="4" id="KW-0547">Nucleotide-binding</keyword>
<name>A0AAV6X8F5_9LAMI</name>
<dbReference type="EC" id="2.7.11.1" evidence="1"/>
<evidence type="ECO:0000256" key="1">
    <source>
        <dbReference type="ARBA" id="ARBA00012513"/>
    </source>
</evidence>
<evidence type="ECO:0000256" key="7">
    <source>
        <dbReference type="ARBA" id="ARBA00047899"/>
    </source>
</evidence>
<accession>A0AAV6X8F5</accession>
<dbReference type="EMBL" id="WHWC01000007">
    <property type="protein sequence ID" value="KAG8378703.1"/>
    <property type="molecule type" value="Genomic_DNA"/>
</dbReference>
<dbReference type="InterPro" id="IPR008266">
    <property type="entry name" value="Tyr_kinase_AS"/>
</dbReference>
<organism evidence="10 11">
    <name type="scientific">Buddleja alternifolia</name>
    <dbReference type="NCBI Taxonomy" id="168488"/>
    <lineage>
        <taxon>Eukaryota</taxon>
        <taxon>Viridiplantae</taxon>
        <taxon>Streptophyta</taxon>
        <taxon>Embryophyta</taxon>
        <taxon>Tracheophyta</taxon>
        <taxon>Spermatophyta</taxon>
        <taxon>Magnoliopsida</taxon>
        <taxon>eudicotyledons</taxon>
        <taxon>Gunneridae</taxon>
        <taxon>Pentapetalae</taxon>
        <taxon>asterids</taxon>
        <taxon>lamiids</taxon>
        <taxon>Lamiales</taxon>
        <taxon>Scrophulariaceae</taxon>
        <taxon>Buddlejeae</taxon>
        <taxon>Buddleja</taxon>
    </lineage>
</organism>
<dbReference type="Proteomes" id="UP000826271">
    <property type="component" value="Unassembled WGS sequence"/>
</dbReference>
<evidence type="ECO:0000256" key="6">
    <source>
        <dbReference type="ARBA" id="ARBA00022840"/>
    </source>
</evidence>
<proteinExistence type="predicted"/>
<evidence type="ECO:0000256" key="3">
    <source>
        <dbReference type="ARBA" id="ARBA00022679"/>
    </source>
</evidence>
<dbReference type="Gene3D" id="1.10.510.10">
    <property type="entry name" value="Transferase(Phosphotransferase) domain 1"/>
    <property type="match status" value="1"/>
</dbReference>
<keyword evidence="2" id="KW-0723">Serine/threonine-protein kinase</keyword>
<dbReference type="FunFam" id="1.10.510.10:FF:001023">
    <property type="entry name" value="Os07g0541700 protein"/>
    <property type="match status" value="1"/>
</dbReference>
<dbReference type="GO" id="GO:0004674">
    <property type="term" value="F:protein serine/threonine kinase activity"/>
    <property type="evidence" value="ECO:0007669"/>
    <property type="project" value="UniProtKB-KW"/>
</dbReference>
<dbReference type="InterPro" id="IPR051564">
    <property type="entry name" value="LRR_receptor-like_kinase"/>
</dbReference>
<dbReference type="PROSITE" id="PS00109">
    <property type="entry name" value="PROTEIN_KINASE_TYR"/>
    <property type="match status" value="1"/>
</dbReference>
<evidence type="ECO:0000313" key="10">
    <source>
        <dbReference type="EMBL" id="KAG8378703.1"/>
    </source>
</evidence>
<evidence type="ECO:0000259" key="9">
    <source>
        <dbReference type="PROSITE" id="PS50011"/>
    </source>
</evidence>
<comment type="catalytic activity">
    <reaction evidence="8">
        <text>L-seryl-[protein] + ATP = O-phospho-L-seryl-[protein] + ADP + H(+)</text>
        <dbReference type="Rhea" id="RHEA:17989"/>
        <dbReference type="Rhea" id="RHEA-COMP:9863"/>
        <dbReference type="Rhea" id="RHEA-COMP:11604"/>
        <dbReference type="ChEBI" id="CHEBI:15378"/>
        <dbReference type="ChEBI" id="CHEBI:29999"/>
        <dbReference type="ChEBI" id="CHEBI:30616"/>
        <dbReference type="ChEBI" id="CHEBI:83421"/>
        <dbReference type="ChEBI" id="CHEBI:456216"/>
        <dbReference type="EC" id="2.7.11.1"/>
    </reaction>
</comment>
<dbReference type="GO" id="GO:0005524">
    <property type="term" value="F:ATP binding"/>
    <property type="evidence" value="ECO:0007669"/>
    <property type="project" value="UniProtKB-KW"/>
</dbReference>
<dbReference type="InterPro" id="IPR001245">
    <property type="entry name" value="Ser-Thr/Tyr_kinase_cat_dom"/>
</dbReference>
<dbReference type="Pfam" id="PF07714">
    <property type="entry name" value="PK_Tyr_Ser-Thr"/>
    <property type="match status" value="1"/>
</dbReference>